<organism evidence="1 2">
    <name type="scientific">Actinoalloteichus fjordicus</name>
    <dbReference type="NCBI Taxonomy" id="1612552"/>
    <lineage>
        <taxon>Bacteria</taxon>
        <taxon>Bacillati</taxon>
        <taxon>Actinomycetota</taxon>
        <taxon>Actinomycetes</taxon>
        <taxon>Pseudonocardiales</taxon>
        <taxon>Pseudonocardiaceae</taxon>
        <taxon>Actinoalloteichus</taxon>
    </lineage>
</organism>
<accession>A0AAC9LE59</accession>
<keyword evidence="2" id="KW-1185">Reference proteome</keyword>
<dbReference type="KEGG" id="acad:UA74_15715"/>
<evidence type="ECO:0000313" key="2">
    <source>
        <dbReference type="Proteomes" id="UP000185511"/>
    </source>
</evidence>
<sequence>MTVASLSVARVAGVLGRLTFWVRRVDRRRASRLPRIAEEPVTFGMENTLVIRRVSARVRPYVLSSGGTW</sequence>
<dbReference type="EMBL" id="CP016076">
    <property type="protein sequence ID" value="APU15195.1"/>
    <property type="molecule type" value="Genomic_DNA"/>
</dbReference>
<name>A0AAC9LE59_9PSEU</name>
<dbReference type="Proteomes" id="UP000185511">
    <property type="component" value="Chromosome"/>
</dbReference>
<evidence type="ECO:0000313" key="1">
    <source>
        <dbReference type="EMBL" id="APU15195.1"/>
    </source>
</evidence>
<protein>
    <submittedName>
        <fullName evidence="1">Uncharacterized protein</fullName>
    </submittedName>
</protein>
<reference evidence="2" key="1">
    <citation type="submission" date="2016-06" db="EMBL/GenBank/DDBJ databases">
        <title>Complete genome sequence of Actinoalloteichus fjordicus DSM 46855 (=ADI127-17), type strain of the new species Actinoalloteichus fjordicus.</title>
        <authorList>
            <person name="Ruckert C."/>
            <person name="Nouioui I."/>
            <person name="Willmese J."/>
            <person name="van Wezel G."/>
            <person name="Klenk H.-P."/>
            <person name="Kalinowski J."/>
            <person name="Zotchev S.B."/>
        </authorList>
    </citation>
    <scope>NUCLEOTIDE SEQUENCE [LARGE SCALE GENOMIC DNA]</scope>
    <source>
        <strain evidence="2">ADI127-7</strain>
    </source>
</reference>
<dbReference type="RefSeq" id="WP_075764631.1">
    <property type="nucleotide sequence ID" value="NZ_CP016076.1"/>
</dbReference>
<gene>
    <name evidence="1" type="ORF">UA74_15715</name>
</gene>
<proteinExistence type="predicted"/>
<dbReference type="AlphaFoldDB" id="A0AAC9LE59"/>